<evidence type="ECO:0000313" key="1">
    <source>
        <dbReference type="EMBL" id="VDO97676.1"/>
    </source>
</evidence>
<reference evidence="3" key="1">
    <citation type="submission" date="2016-06" db="UniProtKB">
        <authorList>
            <consortium name="WormBaseParasite"/>
        </authorList>
    </citation>
    <scope>IDENTIFICATION</scope>
</reference>
<dbReference type="EMBL" id="UZAM01007234">
    <property type="protein sequence ID" value="VDO97676.1"/>
    <property type="molecule type" value="Genomic_DNA"/>
</dbReference>
<protein>
    <submittedName>
        <fullName evidence="3">Ovule protein</fullName>
    </submittedName>
</protein>
<organism evidence="3">
    <name type="scientific">Soboliphyme baturini</name>
    <dbReference type="NCBI Taxonomy" id="241478"/>
    <lineage>
        <taxon>Eukaryota</taxon>
        <taxon>Metazoa</taxon>
        <taxon>Ecdysozoa</taxon>
        <taxon>Nematoda</taxon>
        <taxon>Enoplea</taxon>
        <taxon>Dorylaimia</taxon>
        <taxon>Dioctophymatida</taxon>
        <taxon>Dioctophymatoidea</taxon>
        <taxon>Soboliphymatidae</taxon>
        <taxon>Soboliphyme</taxon>
    </lineage>
</organism>
<reference evidence="1 2" key="2">
    <citation type="submission" date="2018-11" db="EMBL/GenBank/DDBJ databases">
        <authorList>
            <consortium name="Pathogen Informatics"/>
        </authorList>
    </citation>
    <scope>NUCLEOTIDE SEQUENCE [LARGE SCALE GENOMIC DNA]</scope>
</reference>
<gene>
    <name evidence="1" type="ORF">SBAD_LOCUS2454</name>
</gene>
<proteinExistence type="predicted"/>
<dbReference type="Proteomes" id="UP000270296">
    <property type="component" value="Unassembled WGS sequence"/>
</dbReference>
<accession>A0A183IFR0</accession>
<dbReference type="AlphaFoldDB" id="A0A183IFR0"/>
<name>A0A183IFR0_9BILA</name>
<sequence>MDEEYCGLKKMKGKKIHLNAKKVKRGQSWKKEKNDAIEWLEIGNTDLGYQILNYEEIFSAVTNTETPADHGDAEDFDNEEFGDCCGSHHLLVSSVRQSGRSTHLAERSRHPSLNARFITSVGQRLPWRRHRRRMDFSRHYYVPSFISPHNYRMQRSVIGGMTRQLLQITAGKRRVLQSSSSQRSTIFLFCLVLSSEDVQESTFKCREIGTSHNLERTRLTSPHESGATIK</sequence>
<keyword evidence="2" id="KW-1185">Reference proteome</keyword>
<evidence type="ECO:0000313" key="2">
    <source>
        <dbReference type="Proteomes" id="UP000270296"/>
    </source>
</evidence>
<evidence type="ECO:0000313" key="3">
    <source>
        <dbReference type="WBParaSite" id="SBAD_0000257101-mRNA-1"/>
    </source>
</evidence>
<dbReference type="WBParaSite" id="SBAD_0000257101-mRNA-1">
    <property type="protein sequence ID" value="SBAD_0000257101-mRNA-1"/>
    <property type="gene ID" value="SBAD_0000257101"/>
</dbReference>